<protein>
    <submittedName>
        <fullName evidence="2">Uncharacterized protein</fullName>
    </submittedName>
</protein>
<dbReference type="AlphaFoldDB" id="A0A9J6BIV2"/>
<sequence>MANTKSIAIITIFIFFIFHLTNCERLNEEIHRIDKILSDNMVHTLLEIFGNTDRNCMKEKTRKELLDIESAIEKKKAFFAAAFCISDEFYYNNFDTTLPKAKNKIYAENLDCFQEQILDSAEDVYLEGFDKNGREERQKECIKFLNDEQEIYYNVMKELYMIPTLFTNHEAFLIRMIILANGNYSQEVIETERNQIIAKAKSTFEREILKDLDFLA</sequence>
<keyword evidence="3" id="KW-1185">Reference proteome</keyword>
<feature type="chain" id="PRO_5039954620" evidence="1">
    <location>
        <begin position="24"/>
        <end position="216"/>
    </location>
</feature>
<dbReference type="Proteomes" id="UP001107558">
    <property type="component" value="Chromosome 4"/>
</dbReference>
<accession>A0A9J6BIV2</accession>
<feature type="signal peptide" evidence="1">
    <location>
        <begin position="1"/>
        <end position="23"/>
    </location>
</feature>
<organism evidence="2 3">
    <name type="scientific">Polypedilum vanderplanki</name>
    <name type="common">Sleeping chironomid midge</name>
    <dbReference type="NCBI Taxonomy" id="319348"/>
    <lineage>
        <taxon>Eukaryota</taxon>
        <taxon>Metazoa</taxon>
        <taxon>Ecdysozoa</taxon>
        <taxon>Arthropoda</taxon>
        <taxon>Hexapoda</taxon>
        <taxon>Insecta</taxon>
        <taxon>Pterygota</taxon>
        <taxon>Neoptera</taxon>
        <taxon>Endopterygota</taxon>
        <taxon>Diptera</taxon>
        <taxon>Nematocera</taxon>
        <taxon>Chironomoidea</taxon>
        <taxon>Chironomidae</taxon>
        <taxon>Chironominae</taxon>
        <taxon>Polypedilum</taxon>
        <taxon>Polypedilum</taxon>
    </lineage>
</organism>
<reference evidence="2" key="1">
    <citation type="submission" date="2021-03" db="EMBL/GenBank/DDBJ databases">
        <title>Chromosome level genome of the anhydrobiotic midge Polypedilum vanderplanki.</title>
        <authorList>
            <person name="Yoshida Y."/>
            <person name="Kikawada T."/>
            <person name="Gusev O."/>
        </authorList>
    </citation>
    <scope>NUCLEOTIDE SEQUENCE</scope>
    <source>
        <strain evidence="2">NIAS01</strain>
        <tissue evidence="2">Whole body or cell culture</tissue>
    </source>
</reference>
<dbReference type="EMBL" id="JADBJN010000004">
    <property type="protein sequence ID" value="KAG5669350.1"/>
    <property type="molecule type" value="Genomic_DNA"/>
</dbReference>
<evidence type="ECO:0000313" key="3">
    <source>
        <dbReference type="Proteomes" id="UP001107558"/>
    </source>
</evidence>
<comment type="caution">
    <text evidence="2">The sequence shown here is derived from an EMBL/GenBank/DDBJ whole genome shotgun (WGS) entry which is preliminary data.</text>
</comment>
<keyword evidence="1" id="KW-0732">Signal</keyword>
<proteinExistence type="predicted"/>
<gene>
    <name evidence="2" type="ORF">PVAND_017238</name>
</gene>
<evidence type="ECO:0000256" key="1">
    <source>
        <dbReference type="SAM" id="SignalP"/>
    </source>
</evidence>
<name>A0A9J6BIV2_POLVA</name>
<evidence type="ECO:0000313" key="2">
    <source>
        <dbReference type="EMBL" id="KAG5669350.1"/>
    </source>
</evidence>